<dbReference type="CDD" id="cd15482">
    <property type="entry name" value="Sialidase_non-viral"/>
    <property type="match status" value="1"/>
</dbReference>
<sequence length="472" mass="52603">MRGTGNWSYRPYHPALYDGSDIYICRIAPGADRIEAEWLYEYGGEHDPVLRLRKRGGTGFTEIPVAGTSHMITGLEPDTDYEFMLTDGEHFSRLRLARTGKPVGVVINYLHPDDDAYGFSGHTLGSPSLLKLPSGALLAGMDLYSNGYPQNLELIFRSDDGGESWHYVSELMPCFWGKLFYHRGALYIIGCSTEYGDLLIGRSDDEGVTWKAPTPIFRGSCNSFFPGFANCPTPVVYANGRIWKGIDYGCRRAYDAKDPVPHAPAVISAPEDADLLDPAVWTLSHPAVYNPDWEGTSKGTSQGCLESNAVIAPDGSLYIIPRYHTNGCTPEYGRLLIYKADLSDPEKEISFLRAVDFNGNTSKFEIIRDEVSGYYIAVVNGLDERNRGYLFSRDLVMLYRSRDLVNWEFCANLIDLVGRKGEGSQNPSLVPDGDDLLMTMRTAINDPIGPMFANYATFHRIKNIRKLMGVTE</sequence>
<reference evidence="1 2" key="1">
    <citation type="submission" date="2022-03" db="EMBL/GenBank/DDBJ databases">
        <title>Metagenome-assembled genomes from swine fecal metagenomes.</title>
        <authorList>
            <person name="Holman D.B."/>
            <person name="Kommadath A."/>
        </authorList>
    </citation>
    <scope>NUCLEOTIDE SEQUENCE [LARGE SCALE GENOMIC DNA]</scope>
    <source>
        <strain evidence="1">SUG147</strain>
    </source>
</reference>
<evidence type="ECO:0000313" key="1">
    <source>
        <dbReference type="EMBL" id="MCI5755756.1"/>
    </source>
</evidence>
<dbReference type="SUPFAM" id="SSF50939">
    <property type="entry name" value="Sialidases"/>
    <property type="match status" value="1"/>
</dbReference>
<keyword evidence="1" id="KW-0378">Hydrolase</keyword>
<protein>
    <submittedName>
        <fullName evidence="1">Glycoside hydrolase</fullName>
    </submittedName>
</protein>
<dbReference type="Proteomes" id="UP001139365">
    <property type="component" value="Unassembled WGS sequence"/>
</dbReference>
<dbReference type="AlphaFoldDB" id="A0AAE3FG36"/>
<proteinExistence type="predicted"/>
<dbReference type="Gene3D" id="2.120.10.10">
    <property type="match status" value="1"/>
</dbReference>
<organism evidence="1 2">
    <name type="scientific">Candidatus Colimorpha enterica</name>
    <dbReference type="NCBI Taxonomy" id="3083063"/>
    <lineage>
        <taxon>Bacteria</taxon>
        <taxon>Pseudomonadati</taxon>
        <taxon>Bacteroidota</taxon>
        <taxon>Bacteroidia</taxon>
        <taxon>Bacteroidales</taxon>
        <taxon>Candidatus Colimorpha</taxon>
    </lineage>
</organism>
<dbReference type="InterPro" id="IPR036278">
    <property type="entry name" value="Sialidase_sf"/>
</dbReference>
<dbReference type="EMBL" id="JALEMU010000089">
    <property type="protein sequence ID" value="MCI5755756.1"/>
    <property type="molecule type" value="Genomic_DNA"/>
</dbReference>
<comment type="caution">
    <text evidence="1">The sequence shown here is derived from an EMBL/GenBank/DDBJ whole genome shotgun (WGS) entry which is preliminary data.</text>
</comment>
<accession>A0AAE3FG36</accession>
<dbReference type="GO" id="GO:0016787">
    <property type="term" value="F:hydrolase activity"/>
    <property type="evidence" value="ECO:0007669"/>
    <property type="project" value="UniProtKB-KW"/>
</dbReference>
<name>A0AAE3FG36_9BACT</name>
<gene>
    <name evidence="1" type="ORF">MR241_05625</name>
</gene>
<evidence type="ECO:0000313" key="2">
    <source>
        <dbReference type="Proteomes" id="UP001139365"/>
    </source>
</evidence>